<dbReference type="Proteomes" id="UP000600139">
    <property type="component" value="Unassembled WGS sequence"/>
</dbReference>
<dbReference type="RefSeq" id="WP_200351474.1">
    <property type="nucleotide sequence ID" value="NZ_BAABHZ010000006.1"/>
</dbReference>
<proteinExistence type="predicted"/>
<dbReference type="AlphaFoldDB" id="A0A934R5D3"/>
<name>A0A934R5D3_9BACT</name>
<sequence>MSDPVTVEISQALDAYQLACRGTSETPPFVGTRDEWLASLKAESPFATDGTGLTDPENWRELLDLAAMNGITSVTITAGDELELVKDGVTLWTPLYRRA</sequence>
<gene>
    <name evidence="1" type="ORF">JIN84_13020</name>
</gene>
<evidence type="ECO:0000313" key="2">
    <source>
        <dbReference type="Proteomes" id="UP000600139"/>
    </source>
</evidence>
<reference evidence="1" key="1">
    <citation type="submission" date="2021-01" db="EMBL/GenBank/DDBJ databases">
        <title>Modified the classification status of verrucomicrobia.</title>
        <authorList>
            <person name="Feng X."/>
        </authorList>
    </citation>
    <scope>NUCLEOTIDE SEQUENCE</scope>
    <source>
        <strain evidence="1">JCM 18052</strain>
    </source>
</reference>
<keyword evidence="2" id="KW-1185">Reference proteome</keyword>
<protein>
    <submittedName>
        <fullName evidence="1">Uncharacterized protein</fullName>
    </submittedName>
</protein>
<dbReference type="EMBL" id="JAENIK010000011">
    <property type="protein sequence ID" value="MBK1816541.1"/>
    <property type="molecule type" value="Genomic_DNA"/>
</dbReference>
<comment type="caution">
    <text evidence="1">The sequence shown here is derived from an EMBL/GenBank/DDBJ whole genome shotgun (WGS) entry which is preliminary data.</text>
</comment>
<evidence type="ECO:0000313" key="1">
    <source>
        <dbReference type="EMBL" id="MBK1816541.1"/>
    </source>
</evidence>
<accession>A0A934R5D3</accession>
<organism evidence="1 2">
    <name type="scientific">Luteolibacter yonseiensis</name>
    <dbReference type="NCBI Taxonomy" id="1144680"/>
    <lineage>
        <taxon>Bacteria</taxon>
        <taxon>Pseudomonadati</taxon>
        <taxon>Verrucomicrobiota</taxon>
        <taxon>Verrucomicrobiia</taxon>
        <taxon>Verrucomicrobiales</taxon>
        <taxon>Verrucomicrobiaceae</taxon>
        <taxon>Luteolibacter</taxon>
    </lineage>
</organism>